<dbReference type="SUPFAM" id="SSF49879">
    <property type="entry name" value="SMAD/FHA domain"/>
    <property type="match status" value="1"/>
</dbReference>
<proteinExistence type="predicted"/>
<gene>
    <name evidence="3" type="ORF">CEK71_11850</name>
</gene>
<dbReference type="Pfam" id="PF00498">
    <property type="entry name" value="FHA"/>
    <property type="match status" value="1"/>
</dbReference>
<accession>A0A1Z4BZM3</accession>
<feature type="domain" description="FHA" evidence="2">
    <location>
        <begin position="111"/>
        <end position="164"/>
    </location>
</feature>
<name>A0A1Z4BZM3_9GAMM</name>
<dbReference type="AlphaFoldDB" id="A0A1Z4BZM3"/>
<reference evidence="3 4" key="1">
    <citation type="submission" date="2017-06" db="EMBL/GenBank/DDBJ databases">
        <title>Genome Sequencing of the methanotroph Methylovulum psychrotolerants str. HV10-M2 isolated from a high-altitude environment.</title>
        <authorList>
            <person name="Mateos-Rivera A."/>
        </authorList>
    </citation>
    <scope>NUCLEOTIDE SEQUENCE [LARGE SCALE GENOMIC DNA]</scope>
    <source>
        <strain evidence="3 4">HV10_M2</strain>
    </source>
</reference>
<dbReference type="Proteomes" id="UP000197019">
    <property type="component" value="Chromosome"/>
</dbReference>
<dbReference type="CDD" id="cd00060">
    <property type="entry name" value="FHA"/>
    <property type="match status" value="1"/>
</dbReference>
<dbReference type="OrthoDB" id="370565at2"/>
<protein>
    <recommendedName>
        <fullName evidence="2">FHA domain-containing protein</fullName>
    </recommendedName>
</protein>
<evidence type="ECO:0000259" key="2">
    <source>
        <dbReference type="PROSITE" id="PS50006"/>
    </source>
</evidence>
<dbReference type="KEGG" id="mpsy:CEK71_11850"/>
<evidence type="ECO:0000313" key="3">
    <source>
        <dbReference type="EMBL" id="ASF46711.1"/>
    </source>
</evidence>
<dbReference type="RefSeq" id="WP_088619583.1">
    <property type="nucleotide sequence ID" value="NZ_CP022129.1"/>
</dbReference>
<keyword evidence="4" id="KW-1185">Reference proteome</keyword>
<evidence type="ECO:0000256" key="1">
    <source>
        <dbReference type="SAM" id="MobiDB-lite"/>
    </source>
</evidence>
<dbReference type="EMBL" id="CP022129">
    <property type="protein sequence ID" value="ASF46711.1"/>
    <property type="molecule type" value="Genomic_DNA"/>
</dbReference>
<dbReference type="Gene3D" id="2.60.200.20">
    <property type="match status" value="1"/>
</dbReference>
<dbReference type="InterPro" id="IPR000253">
    <property type="entry name" value="FHA_dom"/>
</dbReference>
<feature type="region of interest" description="Disordered" evidence="1">
    <location>
        <begin position="45"/>
        <end position="69"/>
    </location>
</feature>
<dbReference type="PROSITE" id="PS50006">
    <property type="entry name" value="FHA_DOMAIN"/>
    <property type="match status" value="1"/>
</dbReference>
<evidence type="ECO:0000313" key="4">
    <source>
        <dbReference type="Proteomes" id="UP000197019"/>
    </source>
</evidence>
<organism evidence="3 4">
    <name type="scientific">Methylovulum psychrotolerans</name>
    <dbReference type="NCBI Taxonomy" id="1704499"/>
    <lineage>
        <taxon>Bacteria</taxon>
        <taxon>Pseudomonadati</taxon>
        <taxon>Pseudomonadota</taxon>
        <taxon>Gammaproteobacteria</taxon>
        <taxon>Methylococcales</taxon>
        <taxon>Methylococcaceae</taxon>
        <taxon>Methylovulum</taxon>
    </lineage>
</organism>
<sequence length="199" mass="22344">MALKRCDNGHYYDENKYSGCPSCGIRDLDMETTKPLRSMNWRNASLDVSDDAPPADAAPTRRRNEAKPERELGVTQAFWSAKLGIDPVVGWLVCIEGADKGRDYRIRSERNLIGRDPSMDICINGDATISREKHAVISFNPKKNAFLIIPGDSRGLIYLNDDEVAMPTELKPYDTIELGRTKLLFVPFCGVQFQWSSEG</sequence>
<dbReference type="InterPro" id="IPR008984">
    <property type="entry name" value="SMAD_FHA_dom_sf"/>
</dbReference>